<feature type="active site" description="Nucleophile" evidence="10">
    <location>
        <position position="272"/>
    </location>
</feature>
<evidence type="ECO:0000256" key="1">
    <source>
        <dbReference type="ARBA" id="ARBA00004123"/>
    </source>
</evidence>
<comment type="subcellular location">
    <subcellularLocation>
        <location evidence="1">Nucleus</location>
    </subcellularLocation>
</comment>
<dbReference type="FunFam" id="3.30.428.10:FF:000006">
    <property type="entry name" value="m7GpppX diphosphatase"/>
    <property type="match status" value="1"/>
</dbReference>
<dbReference type="AlphaFoldDB" id="A0A1V9YUH9"/>
<feature type="transmembrane region" description="Helical" evidence="12">
    <location>
        <begin position="12"/>
        <end position="33"/>
    </location>
</feature>
<dbReference type="PANTHER" id="PTHR12978">
    <property type="entry name" value="HISTIDINE TRIAD HIT PROTEIN MEMBER"/>
    <property type="match status" value="1"/>
</dbReference>
<dbReference type="OrthoDB" id="10264956at2759"/>
<feature type="binding site" evidence="11">
    <location>
        <position position="201"/>
    </location>
    <ligand>
        <name>substrate</name>
    </ligand>
</feature>
<proteinExistence type="inferred from homology"/>
<sequence>MTIFSPVAERDFSMLCTAFAMGLSLGYLATAYWPKRRQSALDLSTFELERITKVFDNEMCVVGTFPGRPNDKALLVLQKQKFVAGDACQIIANLSLHKIHENDVYSNHVGVLSGENDALRVTVIYPATEAHIAKHTEQTFHFVVETKDVYESVTLPYINSIPLEKIQWVRLTTSRSTKEADKIVLEDNDPKTGFLLLPDTKWTRSTHIESLYLLALVLDKSIRSLRDLTGDHIPLLRNVRDKSLALIAAKYKVPASSVRVFVHYQPSYYHFHIHFTHIKVPFGIFVGKAVLLEDIIHNLTQDSDYYKKATISFVVGDQQHAALYQAIMA</sequence>
<evidence type="ECO:0000256" key="9">
    <source>
        <dbReference type="ARBA" id="ARBA00048222"/>
    </source>
</evidence>
<keyword evidence="5" id="KW-0378">Hydrolase</keyword>
<evidence type="ECO:0000313" key="14">
    <source>
        <dbReference type="Proteomes" id="UP000243579"/>
    </source>
</evidence>
<protein>
    <recommendedName>
        <fullName evidence="4">m7GpppX diphosphatase</fullName>
        <ecNumber evidence="3">3.6.1.59</ecNumber>
    </recommendedName>
    <alternativeName>
        <fullName evidence="8">Decapping scavenger enzyme</fullName>
    </alternativeName>
    <alternativeName>
        <fullName evidence="7">Scavenger mRNA-decapping enzyme DcpS</fullName>
    </alternativeName>
</protein>
<evidence type="ECO:0000256" key="7">
    <source>
        <dbReference type="ARBA" id="ARBA00029885"/>
    </source>
</evidence>
<dbReference type="SUPFAM" id="SSF102860">
    <property type="entry name" value="mRNA decapping enzyme DcpS N-terminal domain"/>
    <property type="match status" value="1"/>
</dbReference>
<feature type="binding site" evidence="11">
    <location>
        <position position="199"/>
    </location>
    <ligand>
        <name>substrate</name>
    </ligand>
</feature>
<dbReference type="STRING" id="1202772.A0A1V9YUH9"/>
<dbReference type="GO" id="GO:0140932">
    <property type="term" value="F:5'-(N(7)-methyl 5'-triphosphoguanosine)-[mRNA] diphosphatase activity"/>
    <property type="evidence" value="ECO:0007669"/>
    <property type="project" value="UniProtKB-EC"/>
</dbReference>
<dbReference type="Proteomes" id="UP000243579">
    <property type="component" value="Unassembled WGS sequence"/>
</dbReference>
<feature type="binding site" evidence="11">
    <location>
        <position position="168"/>
    </location>
    <ligand>
        <name>substrate</name>
    </ligand>
</feature>
<dbReference type="InterPro" id="IPR008594">
    <property type="entry name" value="DcpS/DCS2"/>
</dbReference>
<dbReference type="Gene3D" id="3.30.200.40">
    <property type="entry name" value="Scavenger mRNA decapping enzyme, N-terminal domain"/>
    <property type="match status" value="1"/>
</dbReference>
<feature type="binding site" evidence="11">
    <location>
        <position position="179"/>
    </location>
    <ligand>
        <name>substrate</name>
    </ligand>
</feature>
<comment type="similarity">
    <text evidence="2">Belongs to the HIT family.</text>
</comment>
<evidence type="ECO:0000256" key="2">
    <source>
        <dbReference type="ARBA" id="ARBA00010208"/>
    </source>
</evidence>
<dbReference type="EMBL" id="JNBR01000847">
    <property type="protein sequence ID" value="OQR89347.1"/>
    <property type="molecule type" value="Genomic_DNA"/>
</dbReference>
<dbReference type="PANTHER" id="PTHR12978:SF0">
    <property type="entry name" value="M7GPPPX DIPHOSPHATASE"/>
    <property type="match status" value="1"/>
</dbReference>
<comment type="caution">
    <text evidence="13">The sequence shown here is derived from an EMBL/GenBank/DDBJ whole genome shotgun (WGS) entry which is preliminary data.</text>
</comment>
<feature type="binding site" evidence="11">
    <location>
        <begin position="263"/>
        <end position="274"/>
    </location>
    <ligand>
        <name>substrate</name>
    </ligand>
</feature>
<dbReference type="PIRSF" id="PIRSF028973">
    <property type="entry name" value="Scavenger_mRNA_decap_enz"/>
    <property type="match status" value="1"/>
</dbReference>
<reference evidence="13 14" key="1">
    <citation type="journal article" date="2014" name="Genome Biol. Evol.">
        <title>The secreted proteins of Achlya hypogyna and Thraustotheca clavata identify the ancestral oomycete secretome and reveal gene acquisitions by horizontal gene transfer.</title>
        <authorList>
            <person name="Misner I."/>
            <person name="Blouin N."/>
            <person name="Leonard G."/>
            <person name="Richards T.A."/>
            <person name="Lane C.E."/>
        </authorList>
    </citation>
    <scope>NUCLEOTIDE SEQUENCE [LARGE SCALE GENOMIC DNA]</scope>
    <source>
        <strain evidence="13 14">ATCC 48635</strain>
    </source>
</reference>
<accession>A0A1V9YUH9</accession>
<gene>
    <name evidence="13" type="ORF">ACHHYP_06337</name>
</gene>
<evidence type="ECO:0000256" key="11">
    <source>
        <dbReference type="PIRSR" id="PIRSR028973-2"/>
    </source>
</evidence>
<dbReference type="GO" id="GO:0000340">
    <property type="term" value="F:RNA 7-methylguanosine cap binding"/>
    <property type="evidence" value="ECO:0007669"/>
    <property type="project" value="TreeGrafter"/>
</dbReference>
<dbReference type="Pfam" id="PF11969">
    <property type="entry name" value="DcpS_C"/>
    <property type="match status" value="1"/>
</dbReference>
<dbReference type="Gene3D" id="3.30.428.10">
    <property type="entry name" value="HIT-like"/>
    <property type="match status" value="1"/>
</dbReference>
<evidence type="ECO:0000256" key="3">
    <source>
        <dbReference type="ARBA" id="ARBA00012520"/>
    </source>
</evidence>
<evidence type="ECO:0000256" key="6">
    <source>
        <dbReference type="ARBA" id="ARBA00023242"/>
    </source>
</evidence>
<dbReference type="InterPro" id="IPR011145">
    <property type="entry name" value="Scavenger_mRNA_decap_enz_N"/>
</dbReference>
<keyword evidence="12" id="KW-0472">Membrane</keyword>
<name>A0A1V9YUH9_ACHHY</name>
<evidence type="ECO:0000256" key="8">
    <source>
        <dbReference type="ARBA" id="ARBA00030609"/>
    </source>
</evidence>
<dbReference type="GO" id="GO:0000932">
    <property type="term" value="C:P-body"/>
    <property type="evidence" value="ECO:0007669"/>
    <property type="project" value="TreeGrafter"/>
</dbReference>
<dbReference type="InterPro" id="IPR036265">
    <property type="entry name" value="HIT-like_sf"/>
</dbReference>
<evidence type="ECO:0000256" key="5">
    <source>
        <dbReference type="ARBA" id="ARBA00022801"/>
    </source>
</evidence>
<dbReference type="Pfam" id="PF05652">
    <property type="entry name" value="DcpS"/>
    <property type="match status" value="1"/>
</dbReference>
<evidence type="ECO:0000256" key="12">
    <source>
        <dbReference type="SAM" id="Phobius"/>
    </source>
</evidence>
<keyword evidence="6" id="KW-0539">Nucleus</keyword>
<organism evidence="13 14">
    <name type="scientific">Achlya hypogyna</name>
    <name type="common">Oomycete</name>
    <name type="synonym">Protoachlya hypogyna</name>
    <dbReference type="NCBI Taxonomy" id="1202772"/>
    <lineage>
        <taxon>Eukaryota</taxon>
        <taxon>Sar</taxon>
        <taxon>Stramenopiles</taxon>
        <taxon>Oomycota</taxon>
        <taxon>Saprolegniomycetes</taxon>
        <taxon>Saprolegniales</taxon>
        <taxon>Achlyaceae</taxon>
        <taxon>Achlya</taxon>
    </lineage>
</organism>
<evidence type="ECO:0000313" key="13">
    <source>
        <dbReference type="EMBL" id="OQR89347.1"/>
    </source>
</evidence>
<keyword evidence="12" id="KW-0812">Transmembrane</keyword>
<evidence type="ECO:0000256" key="10">
    <source>
        <dbReference type="PIRSR" id="PIRSR028973-1"/>
    </source>
</evidence>
<keyword evidence="12" id="KW-1133">Transmembrane helix</keyword>
<comment type="catalytic activity">
    <reaction evidence="9">
        <text>a 5'-end (N(7)-methyl 5'-triphosphoguanosine)-ribonucleoside in mRNA + H2O = N(7)-methyl-GMP + a 5'-end diphospho-ribonucleoside in mRNA + 2 H(+)</text>
        <dbReference type="Rhea" id="RHEA:65388"/>
        <dbReference type="Rhea" id="RHEA-COMP:17165"/>
        <dbReference type="Rhea" id="RHEA-COMP:17167"/>
        <dbReference type="ChEBI" id="CHEBI:15377"/>
        <dbReference type="ChEBI" id="CHEBI:15378"/>
        <dbReference type="ChEBI" id="CHEBI:58285"/>
        <dbReference type="ChEBI" id="CHEBI:156461"/>
        <dbReference type="ChEBI" id="CHEBI:167616"/>
        <dbReference type="EC" id="3.6.1.59"/>
    </reaction>
</comment>
<dbReference type="SUPFAM" id="SSF54197">
    <property type="entry name" value="HIT-like"/>
    <property type="match status" value="1"/>
</dbReference>
<dbReference type="GO" id="GO:0000290">
    <property type="term" value="P:deadenylation-dependent decapping of nuclear-transcribed mRNA"/>
    <property type="evidence" value="ECO:0007669"/>
    <property type="project" value="InterPro"/>
</dbReference>
<dbReference type="GO" id="GO:0005634">
    <property type="term" value="C:nucleus"/>
    <property type="evidence" value="ECO:0007669"/>
    <property type="project" value="UniProtKB-SubCell"/>
</dbReference>
<dbReference type="EC" id="3.6.1.59" evidence="3"/>
<keyword evidence="14" id="KW-1185">Reference proteome</keyword>
<evidence type="ECO:0000256" key="4">
    <source>
        <dbReference type="ARBA" id="ARBA00015636"/>
    </source>
</evidence>